<evidence type="ECO:0000313" key="2">
    <source>
        <dbReference type="Proteomes" id="UP000201673"/>
    </source>
</evidence>
<dbReference type="GeneID" id="29997553"/>
<protein>
    <submittedName>
        <fullName evidence="1">Protein ORF14A</fullName>
    </submittedName>
</protein>
<keyword evidence="2" id="KW-1185">Reference proteome</keyword>
<accession>A0A1D8QM76</accession>
<dbReference type="OrthoDB" id="12316at10239"/>
<sequence>MAIYVSILFQEFEARKHLYAVKIPQFLATVPSHLLFDLEFLQFFLGKRMFPNSNKNFYGNTDLFPELAMPTFRVSCLLRIFDDQWAVDYACACSNPYSLFCSSLATVAVERWVRDILEYLRPRQDQWSVEDFRGLEPEWWNRSLWCKLYNPISCIFYILSHRTTIHNYALEKTRTGYILYIQPPYFHSNVHRAIECLRELKRRLPFTLQIVCFPFIKV</sequence>
<dbReference type="RefSeq" id="YP_009310424.1">
    <property type="nucleotide sequence ID" value="NC_031503.1"/>
</dbReference>
<gene>
    <name evidence="1" type="primary">ORF14A'</name>
</gene>
<dbReference type="KEGG" id="vg:29997553"/>
<reference evidence="1 2" key="1">
    <citation type="journal article" date="2016" name="Virus Res.">
        <title>Identification of a novel aviadenovirus, designated pigeon adenovirus 2 in domestic pigeons (Columba livia).</title>
        <authorList>
            <person name="Teske L."/>
            <person name="Rubbenstroth D."/>
            <person name="Meixner M."/>
            <person name="Liere K."/>
            <person name="Bartels H."/>
            <person name="Rautenschlein S."/>
        </authorList>
    </citation>
    <scope>NUCLEOTIDE SEQUENCE [LARGE SCALE GENOMIC DNA]</scope>
    <source>
        <strain evidence="1">YPDS-Y-V1.A19.11-2013</strain>
    </source>
</reference>
<organism evidence="1 2">
    <name type="scientific">Pigeon adenovirus 2</name>
    <dbReference type="NCBI Taxonomy" id="1907767"/>
    <lineage>
        <taxon>Viruses</taxon>
        <taxon>Varidnaviria</taxon>
        <taxon>Bamfordvirae</taxon>
        <taxon>Preplasmiviricota</taxon>
        <taxon>Polisuviricotina</taxon>
        <taxon>Pharingeaviricetes</taxon>
        <taxon>Rowavirales</taxon>
        <taxon>Adenoviridae</taxon>
        <taxon>Aviadenovirus</taxon>
        <taxon>Aviadenovirus columbidae</taxon>
        <taxon>Pigeon aviadenovirus B</taxon>
    </lineage>
</organism>
<dbReference type="EMBL" id="KX121164">
    <property type="protein sequence ID" value="AOW42054.1"/>
    <property type="molecule type" value="Genomic_DNA"/>
</dbReference>
<evidence type="ECO:0000313" key="1">
    <source>
        <dbReference type="EMBL" id="AOW42054.1"/>
    </source>
</evidence>
<name>A0A1D8QM76_9ADEN</name>
<dbReference type="Proteomes" id="UP000201673">
    <property type="component" value="Segment"/>
</dbReference>
<proteinExistence type="predicted"/>